<dbReference type="Proteomes" id="UP001596074">
    <property type="component" value="Unassembled WGS sequence"/>
</dbReference>
<accession>A0ABW0ZQX9</accession>
<evidence type="ECO:0000313" key="1">
    <source>
        <dbReference type="EMBL" id="MFC5745042.1"/>
    </source>
</evidence>
<protein>
    <submittedName>
        <fullName evidence="1">Uncharacterized protein</fullName>
    </submittedName>
</protein>
<dbReference type="RefSeq" id="WP_378280666.1">
    <property type="nucleotide sequence ID" value="NZ_JBHSON010000005.1"/>
</dbReference>
<evidence type="ECO:0000313" key="2">
    <source>
        <dbReference type="Proteomes" id="UP001596074"/>
    </source>
</evidence>
<proteinExistence type="predicted"/>
<organism evidence="1 2">
    <name type="scientific">Actinomadura rugatobispora</name>
    <dbReference type="NCBI Taxonomy" id="1994"/>
    <lineage>
        <taxon>Bacteria</taxon>
        <taxon>Bacillati</taxon>
        <taxon>Actinomycetota</taxon>
        <taxon>Actinomycetes</taxon>
        <taxon>Streptosporangiales</taxon>
        <taxon>Thermomonosporaceae</taxon>
        <taxon>Actinomadura</taxon>
    </lineage>
</organism>
<comment type="caution">
    <text evidence="1">The sequence shown here is derived from an EMBL/GenBank/DDBJ whole genome shotgun (WGS) entry which is preliminary data.</text>
</comment>
<reference evidence="2" key="1">
    <citation type="journal article" date="2019" name="Int. J. Syst. Evol. Microbiol.">
        <title>The Global Catalogue of Microorganisms (GCM) 10K type strain sequencing project: providing services to taxonomists for standard genome sequencing and annotation.</title>
        <authorList>
            <consortium name="The Broad Institute Genomics Platform"/>
            <consortium name="The Broad Institute Genome Sequencing Center for Infectious Disease"/>
            <person name="Wu L."/>
            <person name="Ma J."/>
        </authorList>
    </citation>
    <scope>NUCLEOTIDE SEQUENCE [LARGE SCALE GENOMIC DNA]</scope>
    <source>
        <strain evidence="2">KCTC 42087</strain>
    </source>
</reference>
<sequence length="69" mass="6981">MLSRSQGHLQGGVDGDRQSAGRLASLVASPGQVIVKPDEDFPLGQGLLAGVNSSEGVREARASVLALPG</sequence>
<keyword evidence="2" id="KW-1185">Reference proteome</keyword>
<dbReference type="EMBL" id="JBHSON010000005">
    <property type="protein sequence ID" value="MFC5745042.1"/>
    <property type="molecule type" value="Genomic_DNA"/>
</dbReference>
<name>A0ABW0ZQX9_9ACTN</name>
<gene>
    <name evidence="1" type="ORF">ACFPZN_05390</name>
</gene>